<feature type="non-terminal residue" evidence="1">
    <location>
        <position position="1"/>
    </location>
</feature>
<sequence>QDNETYRVRLLITQPIVTVPLLPSRRGQGW</sequence>
<protein>
    <submittedName>
        <fullName evidence="1">Uncharacterized protein</fullName>
    </submittedName>
</protein>
<organism evidence="1">
    <name type="scientific">uncultured Cytophagales bacterium</name>
    <dbReference type="NCBI Taxonomy" id="158755"/>
    <lineage>
        <taxon>Bacteria</taxon>
        <taxon>Pseudomonadati</taxon>
        <taxon>Bacteroidota</taxon>
        <taxon>Sphingobacteriia</taxon>
        <taxon>Sphingobacteriales</taxon>
        <taxon>environmental samples</taxon>
    </lineage>
</organism>
<proteinExistence type="predicted"/>
<reference evidence="1" key="1">
    <citation type="submission" date="2020-02" db="EMBL/GenBank/DDBJ databases">
        <authorList>
            <person name="Meier V. D."/>
        </authorList>
    </citation>
    <scope>NUCLEOTIDE SEQUENCE</scope>
    <source>
        <strain evidence="1">AVDCRST_MAG56</strain>
    </source>
</reference>
<accession>A0A6J4JJM8</accession>
<dbReference type="AlphaFoldDB" id="A0A6J4JJM8"/>
<dbReference type="EMBL" id="CADCTQ010000304">
    <property type="protein sequence ID" value="CAA9279732.1"/>
    <property type="molecule type" value="Genomic_DNA"/>
</dbReference>
<gene>
    <name evidence="1" type="ORF">AVDCRST_MAG56-3647</name>
</gene>
<name>A0A6J4JJM8_9SPHI</name>
<evidence type="ECO:0000313" key="1">
    <source>
        <dbReference type="EMBL" id="CAA9279732.1"/>
    </source>
</evidence>